<dbReference type="Gene3D" id="3.30.160.60">
    <property type="entry name" value="Classic Zinc Finger"/>
    <property type="match status" value="1"/>
</dbReference>
<dbReference type="PANTHER" id="PTHR12801:SF123">
    <property type="entry name" value="RNA EXONUCLEASE 4"/>
    <property type="match status" value="1"/>
</dbReference>
<keyword evidence="3" id="KW-0863">Zinc-finger</keyword>
<evidence type="ECO:0000313" key="5">
    <source>
        <dbReference type="EMBL" id="GMN48743.1"/>
    </source>
</evidence>
<comment type="caution">
    <text evidence="5">The sequence shown here is derived from an EMBL/GenBank/DDBJ whole genome shotgun (WGS) entry which is preliminary data.</text>
</comment>
<organism evidence="5 6">
    <name type="scientific">Ficus carica</name>
    <name type="common">Common fig</name>
    <dbReference type="NCBI Taxonomy" id="3494"/>
    <lineage>
        <taxon>Eukaryota</taxon>
        <taxon>Viridiplantae</taxon>
        <taxon>Streptophyta</taxon>
        <taxon>Embryophyta</taxon>
        <taxon>Tracheophyta</taxon>
        <taxon>Spermatophyta</taxon>
        <taxon>Magnoliopsida</taxon>
        <taxon>eudicotyledons</taxon>
        <taxon>Gunneridae</taxon>
        <taxon>Pentapetalae</taxon>
        <taxon>rosids</taxon>
        <taxon>fabids</taxon>
        <taxon>Rosales</taxon>
        <taxon>Moraceae</taxon>
        <taxon>Ficeae</taxon>
        <taxon>Ficus</taxon>
    </lineage>
</organism>
<protein>
    <recommendedName>
        <fullName evidence="4">C2H2-type domain-containing protein</fullName>
    </recommendedName>
</protein>
<sequence>MESQPHPPKTPSTRHKCSACYKQYKKKEHLVEHMLSSFHSVHQPRCGVCGKHCKSFESLREHLTGPLAKANCSTTFSERGCSQCMKLLDSIASLNEHKDMCCLPAPAPLGTVKIPNAESQLDVLDYNGENLIERRPEAIAMDCEMVGGGSDGSLDLCARVCLIGEDEKLLFHAYVEPPIPVTNYRYEVTGLTEEHLRDAMPLKEVQEKILQILYNGESIGRIRVRSDGGRARLLVGHNIEHDLDCLRVNYPDHLLRYDIQTGFHDPYEDCVSVMRLYKRMRDLEHRKESIGGSLATQCAQNITGDLASRNTKEFEKMTPDVLYQLSKSNYWCWCLDQSQNTHNN</sequence>
<dbReference type="SMART" id="SM00479">
    <property type="entry name" value="EXOIII"/>
    <property type="match status" value="1"/>
</dbReference>
<dbReference type="PANTHER" id="PTHR12801">
    <property type="entry name" value="RNA EXONUCLEASE REXO1 / RECO3 FAMILY MEMBER-RELATED"/>
    <property type="match status" value="1"/>
</dbReference>
<reference evidence="5" key="1">
    <citation type="submission" date="2023-07" db="EMBL/GenBank/DDBJ databases">
        <title>draft genome sequence of fig (Ficus carica).</title>
        <authorList>
            <person name="Takahashi T."/>
            <person name="Nishimura K."/>
        </authorList>
    </citation>
    <scope>NUCLEOTIDE SEQUENCE</scope>
</reference>
<dbReference type="InterPro" id="IPR036397">
    <property type="entry name" value="RNaseH_sf"/>
</dbReference>
<dbReference type="EMBL" id="BTGU01000029">
    <property type="protein sequence ID" value="GMN48743.1"/>
    <property type="molecule type" value="Genomic_DNA"/>
</dbReference>
<dbReference type="GO" id="GO:0005634">
    <property type="term" value="C:nucleus"/>
    <property type="evidence" value="ECO:0007669"/>
    <property type="project" value="TreeGrafter"/>
</dbReference>
<feature type="domain" description="C2H2-type" evidence="4">
    <location>
        <begin position="15"/>
        <end position="44"/>
    </location>
</feature>
<dbReference type="GO" id="GO:0004527">
    <property type="term" value="F:exonuclease activity"/>
    <property type="evidence" value="ECO:0007669"/>
    <property type="project" value="InterPro"/>
</dbReference>
<dbReference type="Pfam" id="PF00929">
    <property type="entry name" value="RNase_T"/>
    <property type="match status" value="1"/>
</dbReference>
<dbReference type="PROSITE" id="PS00028">
    <property type="entry name" value="ZINC_FINGER_C2H2_1"/>
    <property type="match status" value="1"/>
</dbReference>
<evidence type="ECO:0000313" key="6">
    <source>
        <dbReference type="Proteomes" id="UP001187192"/>
    </source>
</evidence>
<dbReference type="GO" id="GO:0003676">
    <property type="term" value="F:nucleic acid binding"/>
    <property type="evidence" value="ECO:0007669"/>
    <property type="project" value="InterPro"/>
</dbReference>
<accession>A0AA88D7F2</accession>
<dbReference type="GO" id="GO:0008270">
    <property type="term" value="F:zinc ion binding"/>
    <property type="evidence" value="ECO:0007669"/>
    <property type="project" value="UniProtKB-KW"/>
</dbReference>
<evidence type="ECO:0000256" key="2">
    <source>
        <dbReference type="ARBA" id="ARBA00022801"/>
    </source>
</evidence>
<keyword evidence="6" id="KW-1185">Reference proteome</keyword>
<keyword evidence="3" id="KW-0862">Zinc</keyword>
<keyword evidence="1" id="KW-0540">Nuclease</keyword>
<dbReference type="InterPro" id="IPR012337">
    <property type="entry name" value="RNaseH-like_sf"/>
</dbReference>
<dbReference type="PROSITE" id="PS50157">
    <property type="entry name" value="ZINC_FINGER_C2H2_2"/>
    <property type="match status" value="1"/>
</dbReference>
<keyword evidence="2" id="KW-0378">Hydrolase</keyword>
<evidence type="ECO:0000256" key="3">
    <source>
        <dbReference type="PROSITE-ProRule" id="PRU00042"/>
    </source>
</evidence>
<dbReference type="Gene3D" id="3.30.420.10">
    <property type="entry name" value="Ribonuclease H-like superfamily/Ribonuclease H"/>
    <property type="match status" value="1"/>
</dbReference>
<evidence type="ECO:0000259" key="4">
    <source>
        <dbReference type="PROSITE" id="PS50157"/>
    </source>
</evidence>
<dbReference type="InterPro" id="IPR047021">
    <property type="entry name" value="REXO1/3/4-like"/>
</dbReference>
<keyword evidence="3" id="KW-0479">Metal-binding</keyword>
<gene>
    <name evidence="5" type="ORF">TIFTF001_017906</name>
</gene>
<dbReference type="AlphaFoldDB" id="A0AA88D7F2"/>
<evidence type="ECO:0000256" key="1">
    <source>
        <dbReference type="ARBA" id="ARBA00022722"/>
    </source>
</evidence>
<proteinExistence type="predicted"/>
<dbReference type="InterPro" id="IPR013087">
    <property type="entry name" value="Znf_C2H2_type"/>
</dbReference>
<name>A0AA88D7F2_FICCA</name>
<dbReference type="InterPro" id="IPR013520">
    <property type="entry name" value="Ribonucl_H"/>
</dbReference>
<dbReference type="SUPFAM" id="SSF53098">
    <property type="entry name" value="Ribonuclease H-like"/>
    <property type="match status" value="1"/>
</dbReference>
<dbReference type="Proteomes" id="UP001187192">
    <property type="component" value="Unassembled WGS sequence"/>
</dbReference>